<keyword evidence="21" id="KW-1185">Reference proteome</keyword>
<dbReference type="AlphaFoldDB" id="E4TW91"/>
<keyword evidence="17" id="KW-1208">Phospholipid metabolism</keyword>
<dbReference type="RefSeq" id="WP_013458904.1">
    <property type="nucleotide sequence ID" value="NC_014762.1"/>
</dbReference>
<evidence type="ECO:0000256" key="18">
    <source>
        <dbReference type="RuleBase" id="RU003938"/>
    </source>
</evidence>
<evidence type="ECO:0000256" key="12">
    <source>
        <dbReference type="ARBA" id="ARBA00022695"/>
    </source>
</evidence>
<dbReference type="OrthoDB" id="9799199at2"/>
<evidence type="ECO:0000256" key="15">
    <source>
        <dbReference type="ARBA" id="ARBA00023136"/>
    </source>
</evidence>
<evidence type="ECO:0000256" key="14">
    <source>
        <dbReference type="ARBA" id="ARBA00023098"/>
    </source>
</evidence>
<evidence type="ECO:0000256" key="9">
    <source>
        <dbReference type="ARBA" id="ARBA00022516"/>
    </source>
</evidence>
<keyword evidence="9" id="KW-0444">Lipid biosynthesis</keyword>
<evidence type="ECO:0000313" key="20">
    <source>
        <dbReference type="EMBL" id="ADR32707.1"/>
    </source>
</evidence>
<keyword evidence="11 18" id="KW-0812">Transmembrane</keyword>
<evidence type="ECO:0000256" key="3">
    <source>
        <dbReference type="ARBA" id="ARBA00005119"/>
    </source>
</evidence>
<evidence type="ECO:0000256" key="7">
    <source>
        <dbReference type="ARBA" id="ARBA00019373"/>
    </source>
</evidence>
<keyword evidence="14" id="KW-0443">Lipid metabolism</keyword>
<dbReference type="PANTHER" id="PTHR46382">
    <property type="entry name" value="PHOSPHATIDATE CYTIDYLYLTRANSFERASE"/>
    <property type="match status" value="1"/>
</dbReference>
<dbReference type="PANTHER" id="PTHR46382:SF1">
    <property type="entry name" value="PHOSPHATIDATE CYTIDYLYLTRANSFERASE"/>
    <property type="match status" value="1"/>
</dbReference>
<keyword evidence="10 18" id="KW-0808">Transferase</keyword>
<evidence type="ECO:0000256" key="4">
    <source>
        <dbReference type="ARBA" id="ARBA00005189"/>
    </source>
</evidence>
<evidence type="ECO:0000313" key="21">
    <source>
        <dbReference type="Proteomes" id="UP000008721"/>
    </source>
</evidence>
<comment type="subcellular location">
    <subcellularLocation>
        <location evidence="2">Cell membrane</location>
        <topology evidence="2">Multi-pass membrane protein</topology>
    </subcellularLocation>
</comment>
<sequence>MQTAKNSTQERIVTAVFLVIGVLVVGLINNFWLMWTVMGIIYLLAFHEATRLFGINNSSLYAYAAILWLAAALYPYGEDLFVIAGLIFAAAVAYTQNIPPKNFLPFIYPTAGMLFMLSMYQDYGMGAMLWLLVVVASTDIGAYVVGRSIGKTPFSVSSPSKTREGVYGGIAVATAAGFFIGVTIVGIPQAIIISMAAAIGAVFGDLFESYLKRKAGVKDSGSILPGHGGVLDRIDGYLFASIIMLVLLRGIV</sequence>
<feature type="transmembrane region" description="Helical" evidence="19">
    <location>
        <begin position="12"/>
        <end position="45"/>
    </location>
</feature>
<dbReference type="EC" id="2.7.7.41" evidence="6 18"/>
<name>E4TW91_SULKY</name>
<evidence type="ECO:0000256" key="17">
    <source>
        <dbReference type="ARBA" id="ARBA00023264"/>
    </source>
</evidence>
<dbReference type="UniPathway" id="UPA00557">
    <property type="reaction ID" value="UER00614"/>
</dbReference>
<protein>
    <recommendedName>
        <fullName evidence="7 18">Phosphatidate cytidylyltransferase</fullName>
        <ecNumber evidence="6 18">2.7.7.41</ecNumber>
    </recommendedName>
</protein>
<proteinExistence type="inferred from homology"/>
<keyword evidence="8" id="KW-1003">Cell membrane</keyword>
<dbReference type="PROSITE" id="PS01315">
    <property type="entry name" value="CDS"/>
    <property type="match status" value="1"/>
</dbReference>
<comment type="pathway">
    <text evidence="3 18">Phospholipid metabolism; CDP-diacylglycerol biosynthesis; CDP-diacylglycerol from sn-glycerol 3-phosphate: step 3/3.</text>
</comment>
<dbReference type="GO" id="GO:0005886">
    <property type="term" value="C:plasma membrane"/>
    <property type="evidence" value="ECO:0007669"/>
    <property type="project" value="UniProtKB-SubCell"/>
</dbReference>
<dbReference type="KEGG" id="sku:Sulku_0039"/>
<evidence type="ECO:0000256" key="1">
    <source>
        <dbReference type="ARBA" id="ARBA00001698"/>
    </source>
</evidence>
<evidence type="ECO:0000256" key="11">
    <source>
        <dbReference type="ARBA" id="ARBA00022692"/>
    </source>
</evidence>
<dbReference type="eggNOG" id="COG0575">
    <property type="taxonomic scope" value="Bacteria"/>
</dbReference>
<feature type="transmembrane region" description="Helical" evidence="19">
    <location>
        <begin position="52"/>
        <end position="74"/>
    </location>
</feature>
<evidence type="ECO:0000256" key="16">
    <source>
        <dbReference type="ARBA" id="ARBA00023209"/>
    </source>
</evidence>
<evidence type="ECO:0000256" key="6">
    <source>
        <dbReference type="ARBA" id="ARBA00012487"/>
    </source>
</evidence>
<comment type="pathway">
    <text evidence="4">Lipid metabolism.</text>
</comment>
<evidence type="ECO:0000256" key="2">
    <source>
        <dbReference type="ARBA" id="ARBA00004651"/>
    </source>
</evidence>
<evidence type="ECO:0000256" key="8">
    <source>
        <dbReference type="ARBA" id="ARBA00022475"/>
    </source>
</evidence>
<comment type="catalytic activity">
    <reaction evidence="1 18">
        <text>a 1,2-diacyl-sn-glycero-3-phosphate + CTP + H(+) = a CDP-1,2-diacyl-sn-glycerol + diphosphate</text>
        <dbReference type="Rhea" id="RHEA:16229"/>
        <dbReference type="ChEBI" id="CHEBI:15378"/>
        <dbReference type="ChEBI" id="CHEBI:33019"/>
        <dbReference type="ChEBI" id="CHEBI:37563"/>
        <dbReference type="ChEBI" id="CHEBI:58332"/>
        <dbReference type="ChEBI" id="CHEBI:58608"/>
        <dbReference type="EC" id="2.7.7.41"/>
    </reaction>
</comment>
<feature type="transmembrane region" description="Helical" evidence="19">
    <location>
        <begin position="166"/>
        <end position="185"/>
    </location>
</feature>
<dbReference type="GO" id="GO:0004605">
    <property type="term" value="F:phosphatidate cytidylyltransferase activity"/>
    <property type="evidence" value="ECO:0007669"/>
    <property type="project" value="UniProtKB-EC"/>
</dbReference>
<evidence type="ECO:0000256" key="5">
    <source>
        <dbReference type="ARBA" id="ARBA00010185"/>
    </source>
</evidence>
<accession>E4TW91</accession>
<keyword evidence="15 19" id="KW-0472">Membrane</keyword>
<reference evidence="20 21" key="1">
    <citation type="journal article" date="2012" name="Stand. Genomic Sci.">
        <title>Complete genome sequence of the sulfur compounds oxidizing chemolithoautotroph Sulfuricurvum kujiense type strain (YK-1(T)).</title>
        <authorList>
            <person name="Han C."/>
            <person name="Kotsyurbenko O."/>
            <person name="Chertkov O."/>
            <person name="Held B."/>
            <person name="Lapidus A."/>
            <person name="Nolan M."/>
            <person name="Lucas S."/>
            <person name="Hammon N."/>
            <person name="Deshpande S."/>
            <person name="Cheng J.F."/>
            <person name="Tapia R."/>
            <person name="Goodwin L.A."/>
            <person name="Pitluck S."/>
            <person name="Liolios K."/>
            <person name="Pagani I."/>
            <person name="Ivanova N."/>
            <person name="Mavromatis K."/>
            <person name="Mikhailova N."/>
            <person name="Pati A."/>
            <person name="Chen A."/>
            <person name="Palaniappan K."/>
            <person name="Land M."/>
            <person name="Hauser L."/>
            <person name="Chang Y.J."/>
            <person name="Jeffries C.D."/>
            <person name="Brambilla E.M."/>
            <person name="Rohde M."/>
            <person name="Spring S."/>
            <person name="Sikorski J."/>
            <person name="Goker M."/>
            <person name="Woyke T."/>
            <person name="Bristow J."/>
            <person name="Eisen J.A."/>
            <person name="Markowitz V."/>
            <person name="Hugenholtz P."/>
            <person name="Kyrpides N.C."/>
            <person name="Klenk H.P."/>
            <person name="Detter J.C."/>
        </authorList>
    </citation>
    <scope>NUCLEOTIDE SEQUENCE [LARGE SCALE GENOMIC DNA]</scope>
    <source>
        <strain evidence="21">ATCC BAA-921 / DSM 16994 / JCM 11577 / YK-1</strain>
    </source>
</reference>
<evidence type="ECO:0000256" key="19">
    <source>
        <dbReference type="SAM" id="Phobius"/>
    </source>
</evidence>
<feature type="transmembrane region" description="Helical" evidence="19">
    <location>
        <begin position="191"/>
        <end position="211"/>
    </location>
</feature>
<dbReference type="Proteomes" id="UP000008721">
    <property type="component" value="Chromosome"/>
</dbReference>
<evidence type="ECO:0000256" key="10">
    <source>
        <dbReference type="ARBA" id="ARBA00022679"/>
    </source>
</evidence>
<keyword evidence="12 18" id="KW-0548">Nucleotidyltransferase</keyword>
<dbReference type="STRING" id="709032.Sulku_0039"/>
<dbReference type="GO" id="GO:0016024">
    <property type="term" value="P:CDP-diacylglycerol biosynthetic process"/>
    <property type="evidence" value="ECO:0007669"/>
    <property type="project" value="UniProtKB-UniPathway"/>
</dbReference>
<keyword evidence="13 19" id="KW-1133">Transmembrane helix</keyword>
<comment type="similarity">
    <text evidence="5 18">Belongs to the CDS family.</text>
</comment>
<dbReference type="InterPro" id="IPR000374">
    <property type="entry name" value="PC_trans"/>
</dbReference>
<feature type="transmembrane region" description="Helical" evidence="19">
    <location>
        <begin position="127"/>
        <end position="145"/>
    </location>
</feature>
<keyword evidence="16" id="KW-0594">Phospholipid biosynthesis</keyword>
<dbReference type="HOGENOM" id="CLU_037294_1_0_7"/>
<feature type="transmembrane region" description="Helical" evidence="19">
    <location>
        <begin position="80"/>
        <end position="96"/>
    </location>
</feature>
<dbReference type="Pfam" id="PF01148">
    <property type="entry name" value="CTP_transf_1"/>
    <property type="match status" value="1"/>
</dbReference>
<dbReference type="EMBL" id="CP002355">
    <property type="protein sequence ID" value="ADR32707.1"/>
    <property type="molecule type" value="Genomic_DNA"/>
</dbReference>
<evidence type="ECO:0000256" key="13">
    <source>
        <dbReference type="ARBA" id="ARBA00022989"/>
    </source>
</evidence>
<organism evidence="20 21">
    <name type="scientific">Sulfuricurvum kujiense (strain ATCC BAA-921 / DSM 16994 / JCM 11577 / YK-1)</name>
    <dbReference type="NCBI Taxonomy" id="709032"/>
    <lineage>
        <taxon>Bacteria</taxon>
        <taxon>Pseudomonadati</taxon>
        <taxon>Campylobacterota</taxon>
        <taxon>Epsilonproteobacteria</taxon>
        <taxon>Campylobacterales</taxon>
        <taxon>Sulfurimonadaceae</taxon>
        <taxon>Sulfuricurvum</taxon>
    </lineage>
</organism>
<gene>
    <name evidence="20" type="ordered locus">Sulku_0039</name>
</gene>